<evidence type="ECO:0000313" key="3">
    <source>
        <dbReference type="Proteomes" id="UP000032544"/>
    </source>
</evidence>
<dbReference type="OrthoDB" id="9791898at2"/>
<dbReference type="PANTHER" id="PTHR42702:SF1">
    <property type="entry name" value="REGULATORY PROTEIN FOR BETA-LACTAMASE"/>
    <property type="match status" value="1"/>
</dbReference>
<sequence length="107" mass="12226">MPTLKDQPQLADFQNYVTGLEQERGFSTQTTIDKCLLLGEEVGELFKAVRKSEGLLVDSNSNFPEIADELADIFIYLCAIANRKGIDLEEAFRSKEEKNKKRIWEII</sequence>
<name>A0A0D8J7Y3_9BACT</name>
<feature type="domain" description="NTP pyrophosphohydrolase MazG-like" evidence="1">
    <location>
        <begin position="36"/>
        <end position="102"/>
    </location>
</feature>
<dbReference type="Pfam" id="PF03819">
    <property type="entry name" value="MazG"/>
    <property type="match status" value="1"/>
</dbReference>
<dbReference type="InterPro" id="IPR011411">
    <property type="entry name" value="MazG-related_YvdC"/>
</dbReference>
<dbReference type="RefSeq" id="WP_045031332.1">
    <property type="nucleotide sequence ID" value="NZ_JRHC01000004.1"/>
</dbReference>
<dbReference type="Gene3D" id="1.10.287.1080">
    <property type="entry name" value="MazG-like"/>
    <property type="match status" value="1"/>
</dbReference>
<protein>
    <submittedName>
        <fullName evidence="2">MazG nucleotide pyrophosphohydrolase</fullName>
    </submittedName>
</protein>
<dbReference type="CDD" id="cd11535">
    <property type="entry name" value="NTP-PPase_SsMazG"/>
    <property type="match status" value="1"/>
</dbReference>
<evidence type="ECO:0000313" key="2">
    <source>
        <dbReference type="EMBL" id="KJF42889.1"/>
    </source>
</evidence>
<reference evidence="2 3" key="1">
    <citation type="submission" date="2014-09" db="EMBL/GenBank/DDBJ databases">
        <title>Draft Genome Sequence of Draconibacterium sp. JN14CK-3.</title>
        <authorList>
            <person name="Dong C."/>
            <person name="Lai Q."/>
            <person name="Shao Z."/>
        </authorList>
    </citation>
    <scope>NUCLEOTIDE SEQUENCE [LARGE SCALE GENOMIC DNA]</scope>
    <source>
        <strain evidence="2 3">JN14CK-3</strain>
    </source>
</reference>
<keyword evidence="2" id="KW-0378">Hydrolase</keyword>
<proteinExistence type="predicted"/>
<dbReference type="SUPFAM" id="SSF101386">
    <property type="entry name" value="all-alpha NTP pyrophosphatases"/>
    <property type="match status" value="1"/>
</dbReference>
<dbReference type="PIRSF" id="PIRSF036521">
    <property type="entry name" value="UCP036521_pph"/>
    <property type="match status" value="1"/>
</dbReference>
<evidence type="ECO:0000259" key="1">
    <source>
        <dbReference type="Pfam" id="PF03819"/>
    </source>
</evidence>
<dbReference type="PANTHER" id="PTHR42702">
    <property type="entry name" value="NUCLEOTIDE PYROPHOSPHOHYDROLASE"/>
    <property type="match status" value="1"/>
</dbReference>
<dbReference type="AlphaFoldDB" id="A0A0D8J7Y3"/>
<dbReference type="InterPro" id="IPR004518">
    <property type="entry name" value="MazG-like_dom"/>
</dbReference>
<keyword evidence="3" id="KW-1185">Reference proteome</keyword>
<dbReference type="EMBL" id="JRHC01000004">
    <property type="protein sequence ID" value="KJF42889.1"/>
    <property type="molecule type" value="Genomic_DNA"/>
</dbReference>
<organism evidence="2 3">
    <name type="scientific">Draconibacterium sediminis</name>
    <dbReference type="NCBI Taxonomy" id="1544798"/>
    <lineage>
        <taxon>Bacteria</taxon>
        <taxon>Pseudomonadati</taxon>
        <taxon>Bacteroidota</taxon>
        <taxon>Bacteroidia</taxon>
        <taxon>Marinilabiliales</taxon>
        <taxon>Prolixibacteraceae</taxon>
        <taxon>Draconibacterium</taxon>
    </lineage>
</organism>
<comment type="caution">
    <text evidence="2">The sequence shown here is derived from an EMBL/GenBank/DDBJ whole genome shotgun (WGS) entry which is preliminary data.</text>
</comment>
<dbReference type="PATRIC" id="fig|1544798.3.peg.3344"/>
<accession>A0A0D8J7Y3</accession>
<dbReference type="GO" id="GO:0016787">
    <property type="term" value="F:hydrolase activity"/>
    <property type="evidence" value="ECO:0007669"/>
    <property type="project" value="UniProtKB-KW"/>
</dbReference>
<dbReference type="STRING" id="1544798.LH29_15880"/>
<gene>
    <name evidence="2" type="ORF">LH29_15880</name>
</gene>
<dbReference type="Proteomes" id="UP000032544">
    <property type="component" value="Unassembled WGS sequence"/>
</dbReference>